<sequence>MAQSVNKRVLTDIERKQFIDFAKLLYDNVDDTRLNDILNLDNPVKVLSDTIKTSNSKIKNIIVDPVFDKYLKPEAPEEKKFLLNNQYGKYVVVLAREVNEKSESPYFDDLNRSLSNLQEAPGILVESVKLVPGVRYELRELVVDTFFESTQNWVRDFKVKLGELFTKAGISEKLFDRMVIPKYMKVWLQAFTHETYSNTNYEELEFMGDAILKPLFSKLLLVKYPHLKKSDLTNLNSRYMSTEINYQATLARRLGLSQFIESRILGRISFKINTDIFESFFGAILNIGDDIELGIGYRVAYDVLKISLDNDEFTDTSANAKTQVGQIFTRFNGMNVDIDPHEEQVLEEVNGMIRFIIRIPMNTANFFRAVTGGYRQGDKVVGGRIDIKDLELANVTATGKDAAGSLAYSKALEKLESYGLTTDIAKALKEKLEFMVDPVILQDYQKIKNKMRGLGYDKYYFISSSKSGTNGRATMQLIGVDKTGKSHILQSDEAANGKTEARRNLVRKFLSS</sequence>
<dbReference type="GO" id="GO:0004525">
    <property type="term" value="F:ribonuclease III activity"/>
    <property type="evidence" value="ECO:0007669"/>
    <property type="project" value="InterPro"/>
</dbReference>
<reference evidence="2" key="1">
    <citation type="submission" date="2018-10" db="EMBL/GenBank/DDBJ databases">
        <title>Hidden diversity of soil giant viruses.</title>
        <authorList>
            <person name="Schulz F."/>
            <person name="Alteio L."/>
            <person name="Goudeau D."/>
            <person name="Ryan E.M."/>
            <person name="Malmstrom R.R."/>
            <person name="Blanchard J."/>
            <person name="Woyke T."/>
        </authorList>
    </citation>
    <scope>NUCLEOTIDE SEQUENCE</scope>
    <source>
        <strain evidence="2">SMV1</strain>
    </source>
</reference>
<dbReference type="PROSITE" id="PS50142">
    <property type="entry name" value="RNASE_3_2"/>
    <property type="match status" value="1"/>
</dbReference>
<dbReference type="Pfam" id="PF00636">
    <property type="entry name" value="Ribonuclease_3"/>
    <property type="match status" value="1"/>
</dbReference>
<protein>
    <submittedName>
        <fullName evidence="2">RNAse III</fullName>
    </submittedName>
</protein>
<dbReference type="SUPFAM" id="SSF69065">
    <property type="entry name" value="RNase III domain-like"/>
    <property type="match status" value="1"/>
</dbReference>
<evidence type="ECO:0000259" key="1">
    <source>
        <dbReference type="PROSITE" id="PS50142"/>
    </source>
</evidence>
<dbReference type="GO" id="GO:0006396">
    <property type="term" value="P:RNA processing"/>
    <property type="evidence" value="ECO:0007669"/>
    <property type="project" value="InterPro"/>
</dbReference>
<evidence type="ECO:0000313" key="2">
    <source>
        <dbReference type="EMBL" id="AYV86294.1"/>
    </source>
</evidence>
<accession>A0A3G5AI77</accession>
<dbReference type="SMART" id="SM00535">
    <property type="entry name" value="RIBOc"/>
    <property type="match status" value="1"/>
</dbReference>
<gene>
    <name evidence="2" type="ORF">Solumvirus3_30</name>
</gene>
<proteinExistence type="predicted"/>
<dbReference type="InterPro" id="IPR036389">
    <property type="entry name" value="RNase_III_sf"/>
</dbReference>
<dbReference type="Gene3D" id="1.10.1520.10">
    <property type="entry name" value="Ribonuclease III domain"/>
    <property type="match status" value="1"/>
</dbReference>
<feature type="domain" description="RNase III" evidence="1">
    <location>
        <begin position="161"/>
        <end position="285"/>
    </location>
</feature>
<organism evidence="2">
    <name type="scientific">Solumvirus sp</name>
    <dbReference type="NCBI Taxonomy" id="2487773"/>
    <lineage>
        <taxon>Viruses</taxon>
        <taxon>Pithoviruses</taxon>
    </lineage>
</organism>
<dbReference type="CDD" id="cd00593">
    <property type="entry name" value="RIBOc"/>
    <property type="match status" value="1"/>
</dbReference>
<dbReference type="EMBL" id="MK072500">
    <property type="protein sequence ID" value="AYV86294.1"/>
    <property type="molecule type" value="Genomic_DNA"/>
</dbReference>
<dbReference type="InterPro" id="IPR000999">
    <property type="entry name" value="RNase_III_dom"/>
</dbReference>
<name>A0A3G5AI77_9VIRU</name>